<feature type="domain" description="Alcohol dehydrogenase-like C-terminal" evidence="5">
    <location>
        <begin position="176"/>
        <end position="304"/>
    </location>
</feature>
<dbReference type="PANTHER" id="PTHR43401:SF2">
    <property type="entry name" value="L-THREONINE 3-DEHYDROGENASE"/>
    <property type="match status" value="1"/>
</dbReference>
<organism evidence="7">
    <name type="scientific">uncultured Pleomorphomonas sp</name>
    <dbReference type="NCBI Taxonomy" id="442121"/>
    <lineage>
        <taxon>Bacteria</taxon>
        <taxon>Pseudomonadati</taxon>
        <taxon>Pseudomonadota</taxon>
        <taxon>Alphaproteobacteria</taxon>
        <taxon>Hyphomicrobiales</taxon>
        <taxon>Pleomorphomonadaceae</taxon>
        <taxon>Pleomorphomonas</taxon>
        <taxon>environmental samples</taxon>
    </lineage>
</organism>
<evidence type="ECO:0000256" key="1">
    <source>
        <dbReference type="ARBA" id="ARBA00022723"/>
    </source>
</evidence>
<dbReference type="RefSeq" id="WP_288196292.1">
    <property type="nucleotide sequence ID" value="NZ_LT608334.1"/>
</dbReference>
<evidence type="ECO:0000256" key="4">
    <source>
        <dbReference type="RuleBase" id="RU361277"/>
    </source>
</evidence>
<dbReference type="PANTHER" id="PTHR43401">
    <property type="entry name" value="L-THREONINE 3-DEHYDROGENASE"/>
    <property type="match status" value="1"/>
</dbReference>
<proteinExistence type="inferred from homology"/>
<name>A0A212LEW3_9HYPH</name>
<dbReference type="AlphaFoldDB" id="A0A212LEW3"/>
<comment type="similarity">
    <text evidence="4">Belongs to the zinc-containing alcohol dehydrogenase family.</text>
</comment>
<sequence length="357" mass="38683">MTQTMRAAVYYSHDDIRVEDRPVPEIGAGDLLLRTLASGLCGGEAMPWYKKSQPKVLGHEPVGEVAAVGADVREFKVGDRLFVNHHVGRIRSHWSLRGHFTRDPYYSATRLDPGALCQYYRVSAAHLAVDVHRLPDTISDEAAVTIEPWSCVVGGLKVCGIQPGDTVAVVGAGFMGQGFVHMAPLFGAGRVIALDYSDWRLARALELGANHAINPGRDDPVEALRAVNGGLLADVVVAIAPVAPAWDLAGRLVEVGGTLHLGAPLPPDTPWVRDGNRAYFDEITVTSKYSGDHTDTYAYLRLLAAGRVRPEAAITHHFDIEQSPEAFRTLVSAGKSLKIIVYPNGRPVRRAEEVPHA</sequence>
<dbReference type="Gene3D" id="3.90.180.10">
    <property type="entry name" value="Medium-chain alcohol dehydrogenases, catalytic domain"/>
    <property type="match status" value="1"/>
</dbReference>
<dbReference type="InterPro" id="IPR013149">
    <property type="entry name" value="ADH-like_C"/>
</dbReference>
<comment type="cofactor">
    <cofactor evidence="4">
        <name>Zn(2+)</name>
        <dbReference type="ChEBI" id="CHEBI:29105"/>
    </cofactor>
</comment>
<keyword evidence="2 4" id="KW-0862">Zinc</keyword>
<dbReference type="SUPFAM" id="SSF50129">
    <property type="entry name" value="GroES-like"/>
    <property type="match status" value="1"/>
</dbReference>
<dbReference type="Gene3D" id="3.40.50.720">
    <property type="entry name" value="NAD(P)-binding Rossmann-like Domain"/>
    <property type="match status" value="1"/>
</dbReference>
<dbReference type="InterPro" id="IPR011032">
    <property type="entry name" value="GroES-like_sf"/>
</dbReference>
<dbReference type="InterPro" id="IPR050129">
    <property type="entry name" value="Zn_alcohol_dh"/>
</dbReference>
<feature type="domain" description="Alcohol dehydrogenase-like N-terminal" evidence="6">
    <location>
        <begin position="27"/>
        <end position="127"/>
    </location>
</feature>
<dbReference type="InterPro" id="IPR013154">
    <property type="entry name" value="ADH-like_N"/>
</dbReference>
<dbReference type="EC" id="1.1.1.14" evidence="7"/>
<dbReference type="GO" id="GO:0008270">
    <property type="term" value="F:zinc ion binding"/>
    <property type="evidence" value="ECO:0007669"/>
    <property type="project" value="InterPro"/>
</dbReference>
<accession>A0A212LEW3</accession>
<gene>
    <name evidence="7" type="ORF">KL86PLE_30465</name>
</gene>
<protein>
    <submittedName>
        <fullName evidence="7">Putative Sorbitol dehydrogenase</fullName>
        <ecNumber evidence="7">1.1.1.14</ecNumber>
    </submittedName>
</protein>
<evidence type="ECO:0000259" key="6">
    <source>
        <dbReference type="Pfam" id="PF08240"/>
    </source>
</evidence>
<dbReference type="EMBL" id="FMJD01000007">
    <property type="protein sequence ID" value="SCM76018.1"/>
    <property type="molecule type" value="Genomic_DNA"/>
</dbReference>
<keyword evidence="3 7" id="KW-0560">Oxidoreductase</keyword>
<dbReference type="Pfam" id="PF00107">
    <property type="entry name" value="ADH_zinc_N"/>
    <property type="match status" value="1"/>
</dbReference>
<reference evidence="7" key="1">
    <citation type="submission" date="2016-08" db="EMBL/GenBank/DDBJ databases">
        <authorList>
            <person name="Seilhamer J.J."/>
        </authorList>
    </citation>
    <scope>NUCLEOTIDE SEQUENCE</scope>
    <source>
        <strain evidence="7">86</strain>
    </source>
</reference>
<dbReference type="GO" id="GO:0003939">
    <property type="term" value="F:L-iditol 2-dehydrogenase (NAD+) activity"/>
    <property type="evidence" value="ECO:0007669"/>
    <property type="project" value="UniProtKB-EC"/>
</dbReference>
<dbReference type="SUPFAM" id="SSF51735">
    <property type="entry name" value="NAD(P)-binding Rossmann-fold domains"/>
    <property type="match status" value="1"/>
</dbReference>
<dbReference type="PROSITE" id="PS00059">
    <property type="entry name" value="ADH_ZINC"/>
    <property type="match status" value="1"/>
</dbReference>
<evidence type="ECO:0000313" key="7">
    <source>
        <dbReference type="EMBL" id="SCM76018.1"/>
    </source>
</evidence>
<dbReference type="InterPro" id="IPR036291">
    <property type="entry name" value="NAD(P)-bd_dom_sf"/>
</dbReference>
<evidence type="ECO:0000256" key="3">
    <source>
        <dbReference type="ARBA" id="ARBA00023002"/>
    </source>
</evidence>
<keyword evidence="1 4" id="KW-0479">Metal-binding</keyword>
<evidence type="ECO:0000256" key="2">
    <source>
        <dbReference type="ARBA" id="ARBA00022833"/>
    </source>
</evidence>
<evidence type="ECO:0000259" key="5">
    <source>
        <dbReference type="Pfam" id="PF00107"/>
    </source>
</evidence>
<dbReference type="InterPro" id="IPR002328">
    <property type="entry name" value="ADH_Zn_CS"/>
</dbReference>
<dbReference type="Pfam" id="PF08240">
    <property type="entry name" value="ADH_N"/>
    <property type="match status" value="1"/>
</dbReference>